<accession>A0A3A1Y903</accession>
<dbReference type="Gene3D" id="3.40.50.150">
    <property type="entry name" value="Vaccinia Virus protein VP39"/>
    <property type="match status" value="1"/>
</dbReference>
<evidence type="ECO:0000313" key="1">
    <source>
        <dbReference type="EMBL" id="RIY34783.1"/>
    </source>
</evidence>
<dbReference type="Pfam" id="PF13489">
    <property type="entry name" value="Methyltransf_23"/>
    <property type="match status" value="1"/>
</dbReference>
<sequence>MSINKQRIIHNFSQSSLYSEHAIVQQKMAQVLIDFLLTHNPNVQIKHLVDLGAGLNADFTVKLLNNLASKNLASALQIDLVDLVKINSQTIDILDHTISSLQEDYKVTTYQQAAQDWLPANSKADLVISNAMVQWLADPQEFLTHLEAQVLAPHGILLFSMFTTNNFHELAAITKQSLTYYSLQQWQEMLKTSGFEIVACVEYMHPLYFASVKALLEHLKLTGVNNLAQTKWNKKSYYHFYEQYEKLRTDYGIPLTYNPLCFMCKKVA</sequence>
<organism evidence="1 2">
    <name type="scientific">Psittacicella hinzii</name>
    <dbReference type="NCBI Taxonomy" id="2028575"/>
    <lineage>
        <taxon>Bacteria</taxon>
        <taxon>Pseudomonadati</taxon>
        <taxon>Pseudomonadota</taxon>
        <taxon>Gammaproteobacteria</taxon>
        <taxon>Pasteurellales</taxon>
        <taxon>Psittacicellaceae</taxon>
        <taxon>Psittacicella</taxon>
    </lineage>
</organism>
<comment type="caution">
    <text evidence="1">The sequence shown here is derived from an EMBL/GenBank/DDBJ whole genome shotgun (WGS) entry which is preliminary data.</text>
</comment>
<reference evidence="1 2" key="1">
    <citation type="submission" date="2017-08" db="EMBL/GenBank/DDBJ databases">
        <title>Reclassification of Bisgaard taxon 37 and 44.</title>
        <authorList>
            <person name="Christensen H."/>
        </authorList>
    </citation>
    <scope>NUCLEOTIDE SEQUENCE [LARGE SCALE GENOMIC DNA]</scope>
    <source>
        <strain evidence="1 2">111</strain>
    </source>
</reference>
<name>A0A3A1Y903_9GAMM</name>
<proteinExistence type="predicted"/>
<protein>
    <recommendedName>
        <fullName evidence="3">Malonyl-[acyl-carrier protein] O-methyltransferase</fullName>
    </recommendedName>
</protein>
<dbReference type="RefSeq" id="WP_119532611.1">
    <property type="nucleotide sequence ID" value="NZ_JBHSSP010000009.1"/>
</dbReference>
<keyword evidence="2" id="KW-1185">Reference proteome</keyword>
<gene>
    <name evidence="1" type="ORF">CKF58_07695</name>
</gene>
<dbReference type="SUPFAM" id="SSF53335">
    <property type="entry name" value="S-adenosyl-L-methionine-dependent methyltransferases"/>
    <property type="match status" value="1"/>
</dbReference>
<evidence type="ECO:0000313" key="2">
    <source>
        <dbReference type="Proteomes" id="UP000265916"/>
    </source>
</evidence>
<dbReference type="InterPro" id="IPR029063">
    <property type="entry name" value="SAM-dependent_MTases_sf"/>
</dbReference>
<dbReference type="EMBL" id="NRJG01000172">
    <property type="protein sequence ID" value="RIY34783.1"/>
    <property type="molecule type" value="Genomic_DNA"/>
</dbReference>
<evidence type="ECO:0008006" key="3">
    <source>
        <dbReference type="Google" id="ProtNLM"/>
    </source>
</evidence>
<dbReference type="OrthoDB" id="9760689at2"/>
<dbReference type="Proteomes" id="UP000265916">
    <property type="component" value="Unassembled WGS sequence"/>
</dbReference>
<dbReference type="AlphaFoldDB" id="A0A3A1Y903"/>